<dbReference type="GeneTree" id="ENSGT00390000013520"/>
<dbReference type="GO" id="GO:0005783">
    <property type="term" value="C:endoplasmic reticulum"/>
    <property type="evidence" value="ECO:0007669"/>
    <property type="project" value="TreeGrafter"/>
</dbReference>
<dbReference type="InterPro" id="IPR009447">
    <property type="entry name" value="PIGW/GWT1"/>
</dbReference>
<evidence type="ECO:0000256" key="3">
    <source>
        <dbReference type="ARBA" id="ARBA00022989"/>
    </source>
</evidence>
<keyword evidence="4" id="KW-0472">Membrane</keyword>
<dbReference type="Ensembl" id="ENSPMAT00000005068.1">
    <property type="protein sequence ID" value="ENSPMAP00000005049.1"/>
    <property type="gene ID" value="ENSPMAG00000004602.1"/>
</dbReference>
<dbReference type="PANTHER" id="PTHR20661:SF0">
    <property type="entry name" value="PHOSPHATIDYLINOSITOL-GLYCAN BIOSYNTHESIS CLASS W PROTEIN"/>
    <property type="match status" value="1"/>
</dbReference>
<evidence type="ECO:0000256" key="2">
    <source>
        <dbReference type="ARBA" id="ARBA00022692"/>
    </source>
</evidence>
<dbReference type="GO" id="GO:0072659">
    <property type="term" value="P:protein localization to plasma membrane"/>
    <property type="evidence" value="ECO:0007669"/>
    <property type="project" value="TreeGrafter"/>
</dbReference>
<keyword evidence="2" id="KW-0812">Transmembrane</keyword>
<dbReference type="GO" id="GO:0006506">
    <property type="term" value="P:GPI anchor biosynthetic process"/>
    <property type="evidence" value="ECO:0007669"/>
    <property type="project" value="InterPro"/>
</dbReference>
<dbReference type="Pfam" id="PF06423">
    <property type="entry name" value="GWT1"/>
    <property type="match status" value="1"/>
</dbReference>
<dbReference type="HOGENOM" id="CLU_1350670_0_0_1"/>
<dbReference type="GO" id="GO:0016020">
    <property type="term" value="C:membrane"/>
    <property type="evidence" value="ECO:0007669"/>
    <property type="project" value="UniProtKB-SubCell"/>
</dbReference>
<keyword evidence="3" id="KW-1133">Transmembrane helix</keyword>
<dbReference type="PANTHER" id="PTHR20661">
    <property type="entry name" value="PHOSPHATIDYLINOSITOL-GLYCAN BIOSYNTHESIS CLASS W PROTEIN"/>
    <property type="match status" value="1"/>
</dbReference>
<dbReference type="STRING" id="7757.ENSPMAP00000005049"/>
<evidence type="ECO:0000313" key="5">
    <source>
        <dbReference type="Ensembl" id="ENSPMAP00000005049.1"/>
    </source>
</evidence>
<dbReference type="AlphaFoldDB" id="S4RIL7"/>
<evidence type="ECO:0000256" key="4">
    <source>
        <dbReference type="ARBA" id="ARBA00023136"/>
    </source>
</evidence>
<reference evidence="5" key="1">
    <citation type="submission" date="2025-08" db="UniProtKB">
        <authorList>
            <consortium name="Ensembl"/>
        </authorList>
    </citation>
    <scope>IDENTIFICATION</scope>
</reference>
<reference evidence="5" key="2">
    <citation type="submission" date="2025-09" db="UniProtKB">
        <authorList>
            <consortium name="Ensembl"/>
        </authorList>
    </citation>
    <scope>IDENTIFICATION</scope>
</reference>
<evidence type="ECO:0000256" key="1">
    <source>
        <dbReference type="ARBA" id="ARBA00004141"/>
    </source>
</evidence>
<sequence>ASYKELKEAFVSNLNGTNVSEIAILLTILPAGDFCRGLLGLFWAGSASAGAHRVAFVRDFLLLVLPYTLSTTVLAPHITLEKITKFAWNNAKELHTRMTSHACISRKKWHRVMVTFAKLMLNVSENPKEEGHVRCLTQFRAYTNLLTIVCILAVDFRAFPRRFAKTEIHGTGLMDLGVGTFVLSNALVSPEAR</sequence>
<accession>S4RIL7</accession>
<name>S4RIL7_PETMA</name>
<comment type="subcellular location">
    <subcellularLocation>
        <location evidence="1">Membrane</location>
        <topology evidence="1">Multi-pass membrane protein</topology>
    </subcellularLocation>
</comment>
<protein>
    <submittedName>
        <fullName evidence="5">Uncharacterized protein</fullName>
    </submittedName>
</protein>
<organism evidence="5">
    <name type="scientific">Petromyzon marinus</name>
    <name type="common">Sea lamprey</name>
    <dbReference type="NCBI Taxonomy" id="7757"/>
    <lineage>
        <taxon>Eukaryota</taxon>
        <taxon>Metazoa</taxon>
        <taxon>Chordata</taxon>
        <taxon>Craniata</taxon>
        <taxon>Vertebrata</taxon>
        <taxon>Cyclostomata</taxon>
        <taxon>Hyperoartia</taxon>
        <taxon>Petromyzontiformes</taxon>
        <taxon>Petromyzontidae</taxon>
        <taxon>Petromyzon</taxon>
    </lineage>
</organism>
<proteinExistence type="predicted"/>
<dbReference type="GO" id="GO:0032216">
    <property type="term" value="F:glucosaminyl-phosphatidylinositol O-acyltransferase activity"/>
    <property type="evidence" value="ECO:0007669"/>
    <property type="project" value="TreeGrafter"/>
</dbReference>